<feature type="transmembrane region" description="Helical" evidence="8">
    <location>
        <begin position="224"/>
        <end position="242"/>
    </location>
</feature>
<feature type="transmembrane region" description="Helical" evidence="8">
    <location>
        <begin position="34"/>
        <end position="60"/>
    </location>
</feature>
<keyword evidence="3" id="KW-0813">Transport</keyword>
<evidence type="ECO:0000256" key="6">
    <source>
        <dbReference type="ARBA" id="ARBA00022989"/>
    </source>
</evidence>
<evidence type="ECO:0000256" key="7">
    <source>
        <dbReference type="ARBA" id="ARBA00023136"/>
    </source>
</evidence>
<feature type="transmembrane region" description="Helical" evidence="8">
    <location>
        <begin position="97"/>
        <end position="118"/>
    </location>
</feature>
<keyword evidence="7 8" id="KW-0472">Membrane</keyword>
<proteinExistence type="inferred from homology"/>
<dbReference type="InterPro" id="IPR052017">
    <property type="entry name" value="TSUP"/>
</dbReference>
<sequence>MTTLTIVLFCLVIFITHFLGSVTGNGCTVLALPFAIMLTGIKIAKPVLTICGLLLCLYVVVVSYKDIVWKQYFRIMIFAGIGLPIGMWIFNKFPENVLKSILGIFIIVISIKGLINCYKTNKVTKPINNYVLNFIVFIGGCVQGAFTSGGPLVIIYATEKLKNKSNFRSTLCMVWVTLNAIIVAQNFVTGAITPEVTKLLLFTLPFLLLGAILGNYAYHKINDTIFNKMVYIILFISAMFMFL</sequence>
<evidence type="ECO:0000313" key="9">
    <source>
        <dbReference type="EMBL" id="MBU3160990.1"/>
    </source>
</evidence>
<comment type="similarity">
    <text evidence="2 8">Belongs to the 4-toluene sulfonate uptake permease (TSUP) (TC 2.A.102) family.</text>
</comment>
<protein>
    <recommendedName>
        <fullName evidence="8">Probable membrane transporter protein</fullName>
    </recommendedName>
</protein>
<keyword evidence="5 8" id="KW-0812">Transmembrane</keyword>
<feature type="transmembrane region" description="Helical" evidence="8">
    <location>
        <begin position="167"/>
        <end position="187"/>
    </location>
</feature>
<dbReference type="Pfam" id="PF01925">
    <property type="entry name" value="TauE"/>
    <property type="match status" value="1"/>
</dbReference>
<keyword evidence="6 8" id="KW-1133">Transmembrane helix</keyword>
<dbReference type="PANTHER" id="PTHR30269">
    <property type="entry name" value="TRANSMEMBRANE PROTEIN YFCA"/>
    <property type="match status" value="1"/>
</dbReference>
<evidence type="ECO:0000256" key="3">
    <source>
        <dbReference type="ARBA" id="ARBA00022448"/>
    </source>
</evidence>
<name>A0ABS6BWM0_9CLOT</name>
<dbReference type="EMBL" id="JAHLDV010000042">
    <property type="protein sequence ID" value="MBU3160990.1"/>
    <property type="molecule type" value="Genomic_DNA"/>
</dbReference>
<dbReference type="Proteomes" id="UP000776252">
    <property type="component" value="Unassembled WGS sequence"/>
</dbReference>
<organism evidence="9 10">
    <name type="scientific">Clostridium frigoris</name>
    <dbReference type="NCBI Taxonomy" id="205327"/>
    <lineage>
        <taxon>Bacteria</taxon>
        <taxon>Bacillati</taxon>
        <taxon>Bacillota</taxon>
        <taxon>Clostridia</taxon>
        <taxon>Eubacteriales</taxon>
        <taxon>Clostridiaceae</taxon>
        <taxon>Clostridium</taxon>
    </lineage>
</organism>
<feature type="transmembrane region" description="Helical" evidence="8">
    <location>
        <begin position="199"/>
        <end position="218"/>
    </location>
</feature>
<evidence type="ECO:0000256" key="1">
    <source>
        <dbReference type="ARBA" id="ARBA00004651"/>
    </source>
</evidence>
<evidence type="ECO:0000256" key="4">
    <source>
        <dbReference type="ARBA" id="ARBA00022475"/>
    </source>
</evidence>
<comment type="subcellular location">
    <subcellularLocation>
        <location evidence="1 8">Cell membrane</location>
        <topology evidence="1 8">Multi-pass membrane protein</topology>
    </subcellularLocation>
</comment>
<gene>
    <name evidence="9" type="ORF">KPL37_14790</name>
</gene>
<dbReference type="PANTHER" id="PTHR30269:SF37">
    <property type="entry name" value="MEMBRANE TRANSPORTER PROTEIN"/>
    <property type="match status" value="1"/>
</dbReference>
<comment type="caution">
    <text evidence="9">The sequence shown here is derived from an EMBL/GenBank/DDBJ whole genome shotgun (WGS) entry which is preliminary data.</text>
</comment>
<evidence type="ECO:0000256" key="5">
    <source>
        <dbReference type="ARBA" id="ARBA00022692"/>
    </source>
</evidence>
<dbReference type="InterPro" id="IPR002781">
    <property type="entry name" value="TM_pro_TauE-like"/>
</dbReference>
<evidence type="ECO:0000256" key="8">
    <source>
        <dbReference type="RuleBase" id="RU363041"/>
    </source>
</evidence>
<dbReference type="RefSeq" id="WP_216150568.1">
    <property type="nucleotide sequence ID" value="NZ_JAHLDV010000042.1"/>
</dbReference>
<reference evidence="9 10" key="1">
    <citation type="submission" date="2021-06" db="EMBL/GenBank/DDBJ databases">
        <title>Clostridia strains as spoilage organisms.</title>
        <authorList>
            <person name="Wambui J."/>
            <person name="Stephan R."/>
            <person name="Stevens M.J.A."/>
        </authorList>
    </citation>
    <scope>NUCLEOTIDE SEQUENCE [LARGE SCALE GENOMIC DNA]</scope>
    <source>
        <strain evidence="9 10">DSM 14204</strain>
    </source>
</reference>
<feature type="transmembrane region" description="Helical" evidence="8">
    <location>
        <begin position="72"/>
        <end position="91"/>
    </location>
</feature>
<evidence type="ECO:0000313" key="10">
    <source>
        <dbReference type="Proteomes" id="UP000776252"/>
    </source>
</evidence>
<evidence type="ECO:0000256" key="2">
    <source>
        <dbReference type="ARBA" id="ARBA00009142"/>
    </source>
</evidence>
<feature type="transmembrane region" description="Helical" evidence="8">
    <location>
        <begin position="130"/>
        <end position="155"/>
    </location>
</feature>
<keyword evidence="10" id="KW-1185">Reference proteome</keyword>
<accession>A0ABS6BWM0</accession>
<keyword evidence="4 8" id="KW-1003">Cell membrane</keyword>